<evidence type="ECO:0000313" key="3">
    <source>
        <dbReference type="Proteomes" id="UP000009296"/>
    </source>
</evidence>
<accession>F8AJW4</accession>
<dbReference type="GeneID" id="10773511"/>
<keyword evidence="1" id="KW-0812">Transmembrane</keyword>
<dbReference type="KEGG" id="mok:Metok_1355"/>
<evidence type="ECO:0000313" key="2">
    <source>
        <dbReference type="EMBL" id="AEH07320.1"/>
    </source>
</evidence>
<gene>
    <name evidence="2" type="ordered locus">Metok_1355</name>
</gene>
<feature type="transmembrane region" description="Helical" evidence="1">
    <location>
        <begin position="7"/>
        <end position="23"/>
    </location>
</feature>
<keyword evidence="1" id="KW-1133">Transmembrane helix</keyword>
<dbReference type="EMBL" id="CP002792">
    <property type="protein sequence ID" value="AEH07320.1"/>
    <property type="molecule type" value="Genomic_DNA"/>
</dbReference>
<dbReference type="eggNOG" id="arCOG05085">
    <property type="taxonomic scope" value="Archaea"/>
</dbReference>
<dbReference type="HOGENOM" id="CLU_1514623_0_0_2"/>
<dbReference type="AlphaFoldDB" id="F8AJW4"/>
<keyword evidence="3" id="KW-1185">Reference proteome</keyword>
<dbReference type="STRING" id="647113.Metok_1355"/>
<reference evidence="2" key="1">
    <citation type="submission" date="2011-05" db="EMBL/GenBank/DDBJ databases">
        <title>Complete sequence of chromosome of Methanothermococcus okinawensis IH1.</title>
        <authorList>
            <consortium name="US DOE Joint Genome Institute"/>
            <person name="Lucas S."/>
            <person name="Han J."/>
            <person name="Lapidus A."/>
            <person name="Cheng J.-F."/>
            <person name="Goodwin L."/>
            <person name="Pitluck S."/>
            <person name="Peters L."/>
            <person name="Mikhailova N."/>
            <person name="Held B."/>
            <person name="Han C."/>
            <person name="Tapia R."/>
            <person name="Land M."/>
            <person name="Hauser L."/>
            <person name="Kyrpides N."/>
            <person name="Ivanova N."/>
            <person name="Pagani I."/>
            <person name="Sieprawska-Lupa M."/>
            <person name="Takai K."/>
            <person name="Miyazaki J."/>
            <person name="Whitman W."/>
            <person name="Woyke T."/>
        </authorList>
    </citation>
    <scope>NUCLEOTIDE SEQUENCE</scope>
    <source>
        <strain evidence="2">IH1</strain>
    </source>
</reference>
<dbReference type="OrthoDB" id="65554at2157"/>
<evidence type="ECO:0000256" key="1">
    <source>
        <dbReference type="SAM" id="Phobius"/>
    </source>
</evidence>
<protein>
    <submittedName>
        <fullName evidence="2">Uncharacterized protein</fullName>
    </submittedName>
</protein>
<keyword evidence="1" id="KW-0472">Membrane</keyword>
<proteinExistence type="predicted"/>
<organism evidence="2 3">
    <name type="scientific">Methanothermococcus okinawensis (strain DSM 14208 / JCM 11175 / IH1)</name>
    <dbReference type="NCBI Taxonomy" id="647113"/>
    <lineage>
        <taxon>Archaea</taxon>
        <taxon>Methanobacteriati</taxon>
        <taxon>Methanobacteriota</taxon>
        <taxon>Methanomada group</taxon>
        <taxon>Methanococci</taxon>
        <taxon>Methanococcales</taxon>
        <taxon>Methanococcaceae</taxon>
        <taxon>Methanothermococcus</taxon>
    </lineage>
</organism>
<name>F8AJW4_METOI</name>
<sequence>MIFDSDLVIGTIILIIGMGYWSVSVVEHNNVYVDAVKNEYQFDKAVSTMDNLASSGVLQDAVLLYYFDNGSGALKNESAKLLNESIHLNNYKLQIDNNTILSKNFNGSSSCYVIATLTLNRSEGWYVIYGDENNIHISNERYIDYSDAIHAQPYTQYKLHMPVYYSRNTGISTVKLYIRG</sequence>
<dbReference type="RefSeq" id="WP_013867502.1">
    <property type="nucleotide sequence ID" value="NC_015636.1"/>
</dbReference>
<dbReference type="Proteomes" id="UP000009296">
    <property type="component" value="Chromosome"/>
</dbReference>